<sequence length="171" mass="17669">MAAVVAAGGCSADEPSAAARPAVDRGSIAGVQEFGDLSRDHVENAVAYRPVPPVGGQHGPVLQNCGFYSTPVQNEYAVHSLEHGAVWITYATDLPARQVEILKTWSGSGSHVLVSPYNGLPSPVVASAWGLQLRLSGADDERLGKFVAAYAQGPQTPEPGAPCRGGAGVPR</sequence>
<evidence type="ECO:0000256" key="1">
    <source>
        <dbReference type="SAM" id="MobiDB-lite"/>
    </source>
</evidence>
<dbReference type="InterPro" id="IPR021454">
    <property type="entry name" value="DUF3105"/>
</dbReference>
<evidence type="ECO:0000313" key="2">
    <source>
        <dbReference type="EMBL" id="XBV25051.1"/>
    </source>
</evidence>
<organism evidence="2">
    <name type="scientific">Kribbella sp. HUAS MG21</name>
    <dbReference type="NCBI Taxonomy" id="3160966"/>
    <lineage>
        <taxon>Bacteria</taxon>
        <taxon>Bacillati</taxon>
        <taxon>Actinomycetota</taxon>
        <taxon>Actinomycetes</taxon>
        <taxon>Propionibacteriales</taxon>
        <taxon>Kribbellaceae</taxon>
        <taxon>Kribbella</taxon>
    </lineage>
</organism>
<protein>
    <submittedName>
        <fullName evidence="2">DUF3105 domain-containing protein</fullName>
    </submittedName>
</protein>
<accession>A0AAU7TEJ9</accession>
<gene>
    <name evidence="2" type="ORF">ABN611_01275</name>
</gene>
<dbReference type="RefSeq" id="WP_350277866.1">
    <property type="nucleotide sequence ID" value="NZ_CP158165.1"/>
</dbReference>
<name>A0AAU7TEJ9_9ACTN</name>
<dbReference type="AlphaFoldDB" id="A0AAU7TEJ9"/>
<reference evidence="2" key="1">
    <citation type="submission" date="2024-06" db="EMBL/GenBank/DDBJ databases">
        <title>Kribbella sp. strain HUAS MG21 genome sequences.</title>
        <authorList>
            <person name="Mo P."/>
        </authorList>
    </citation>
    <scope>NUCLEOTIDE SEQUENCE</scope>
    <source>
        <strain evidence="2">HUAS MG21</strain>
    </source>
</reference>
<dbReference type="EMBL" id="CP158165">
    <property type="protein sequence ID" value="XBV25051.1"/>
    <property type="molecule type" value="Genomic_DNA"/>
</dbReference>
<dbReference type="Pfam" id="PF11303">
    <property type="entry name" value="DUF3105"/>
    <property type="match status" value="1"/>
</dbReference>
<feature type="region of interest" description="Disordered" evidence="1">
    <location>
        <begin position="1"/>
        <end position="21"/>
    </location>
</feature>
<proteinExistence type="predicted"/>